<dbReference type="AlphaFoldDB" id="B7GA85"/>
<dbReference type="SUPFAM" id="SSF51735">
    <property type="entry name" value="NAD(P)-binding Rossmann-fold domains"/>
    <property type="match status" value="1"/>
</dbReference>
<evidence type="ECO:0000256" key="4">
    <source>
        <dbReference type="ARBA" id="ARBA00023002"/>
    </source>
</evidence>
<evidence type="ECO:0000259" key="6">
    <source>
        <dbReference type="SMART" id="SM00829"/>
    </source>
</evidence>
<reference evidence="7 8" key="1">
    <citation type="journal article" date="2008" name="Nature">
        <title>The Phaeodactylum genome reveals the evolutionary history of diatom genomes.</title>
        <authorList>
            <person name="Bowler C."/>
            <person name="Allen A.E."/>
            <person name="Badger J.H."/>
            <person name="Grimwood J."/>
            <person name="Jabbari K."/>
            <person name="Kuo A."/>
            <person name="Maheswari U."/>
            <person name="Martens C."/>
            <person name="Maumus F."/>
            <person name="Otillar R.P."/>
            <person name="Rayko E."/>
            <person name="Salamov A."/>
            <person name="Vandepoele K."/>
            <person name="Beszteri B."/>
            <person name="Gruber A."/>
            <person name="Heijde M."/>
            <person name="Katinka M."/>
            <person name="Mock T."/>
            <person name="Valentin K."/>
            <person name="Verret F."/>
            <person name="Berges J.A."/>
            <person name="Brownlee C."/>
            <person name="Cadoret J.P."/>
            <person name="Chiovitti A."/>
            <person name="Choi C.J."/>
            <person name="Coesel S."/>
            <person name="De Martino A."/>
            <person name="Detter J.C."/>
            <person name="Durkin C."/>
            <person name="Falciatore A."/>
            <person name="Fournet J."/>
            <person name="Haruta M."/>
            <person name="Huysman M.J."/>
            <person name="Jenkins B.D."/>
            <person name="Jiroutova K."/>
            <person name="Jorgensen R.E."/>
            <person name="Joubert Y."/>
            <person name="Kaplan A."/>
            <person name="Kroger N."/>
            <person name="Kroth P.G."/>
            <person name="La Roche J."/>
            <person name="Lindquist E."/>
            <person name="Lommer M."/>
            <person name="Martin-Jezequel V."/>
            <person name="Lopez P.J."/>
            <person name="Lucas S."/>
            <person name="Mangogna M."/>
            <person name="McGinnis K."/>
            <person name="Medlin L.K."/>
            <person name="Montsant A."/>
            <person name="Oudot-Le Secq M.P."/>
            <person name="Napoli C."/>
            <person name="Obornik M."/>
            <person name="Parker M.S."/>
            <person name="Petit J.L."/>
            <person name="Porcel B.M."/>
            <person name="Poulsen N."/>
            <person name="Robison M."/>
            <person name="Rychlewski L."/>
            <person name="Rynearson T.A."/>
            <person name="Schmutz J."/>
            <person name="Shapiro H."/>
            <person name="Siaut M."/>
            <person name="Stanley M."/>
            <person name="Sussman M.R."/>
            <person name="Taylor A.R."/>
            <person name="Vardi A."/>
            <person name="von Dassow P."/>
            <person name="Vyverman W."/>
            <person name="Willis A."/>
            <person name="Wyrwicz L.S."/>
            <person name="Rokhsar D.S."/>
            <person name="Weissenbach J."/>
            <person name="Armbrust E.V."/>
            <person name="Green B.R."/>
            <person name="Van de Peer Y."/>
            <person name="Grigoriev I.V."/>
        </authorList>
    </citation>
    <scope>NUCLEOTIDE SEQUENCE [LARGE SCALE GENOMIC DNA]</scope>
    <source>
        <strain evidence="7 8">CCAP 1055/1</strain>
    </source>
</reference>
<dbReference type="RefSeq" id="XP_002184026.1">
    <property type="nucleotide sequence ID" value="XM_002183990.1"/>
</dbReference>
<dbReference type="InterPro" id="IPR013149">
    <property type="entry name" value="ADH-like_C"/>
</dbReference>
<dbReference type="InterPro" id="IPR011032">
    <property type="entry name" value="GroES-like_sf"/>
</dbReference>
<dbReference type="PANTHER" id="PTHR42683">
    <property type="entry name" value="ALDEHYDE REDUCTASE"/>
    <property type="match status" value="1"/>
</dbReference>
<dbReference type="Gene3D" id="3.40.50.720">
    <property type="entry name" value="NAD(P)-binding Rossmann-like Domain"/>
    <property type="match status" value="1"/>
</dbReference>
<organism evidence="7 8">
    <name type="scientific">Phaeodactylum tricornutum (strain CCAP 1055/1)</name>
    <dbReference type="NCBI Taxonomy" id="556484"/>
    <lineage>
        <taxon>Eukaryota</taxon>
        <taxon>Sar</taxon>
        <taxon>Stramenopiles</taxon>
        <taxon>Ochrophyta</taxon>
        <taxon>Bacillariophyta</taxon>
        <taxon>Bacillariophyceae</taxon>
        <taxon>Bacillariophycidae</taxon>
        <taxon>Naviculales</taxon>
        <taxon>Phaeodactylaceae</taxon>
        <taxon>Phaeodactylum</taxon>
    </lineage>
</organism>
<feature type="domain" description="Enoyl reductase (ER)" evidence="6">
    <location>
        <begin position="19"/>
        <end position="353"/>
    </location>
</feature>
<accession>B7GA85</accession>
<reference evidence="8" key="2">
    <citation type="submission" date="2008-08" db="EMBL/GenBank/DDBJ databases">
        <authorList>
            <consortium name="Diatom Consortium"/>
            <person name="Grigoriev I."/>
            <person name="Grimwood J."/>
            <person name="Kuo A."/>
            <person name="Otillar R.P."/>
            <person name="Salamov A."/>
            <person name="Detter J.C."/>
            <person name="Lindquist E."/>
            <person name="Shapiro H."/>
            <person name="Lucas S."/>
            <person name="Glavina del Rio T."/>
            <person name="Pitluck S."/>
            <person name="Rokhsar D."/>
            <person name="Bowler C."/>
        </authorList>
    </citation>
    <scope>GENOME REANNOTATION</scope>
    <source>
        <strain evidence="8">CCAP 1055/1</strain>
    </source>
</reference>
<dbReference type="eggNOG" id="KOG0023">
    <property type="taxonomic scope" value="Eukaryota"/>
</dbReference>
<gene>
    <name evidence="7" type="ORF">PHATRDRAFT_30246</name>
</gene>
<name>B7GA85_PHATC</name>
<keyword evidence="8" id="KW-1185">Reference proteome</keyword>
<dbReference type="HOGENOM" id="CLU_026673_20_2_1"/>
<dbReference type="SUPFAM" id="SSF50129">
    <property type="entry name" value="GroES-like"/>
    <property type="match status" value="1"/>
</dbReference>
<dbReference type="OMA" id="FARNEHK"/>
<dbReference type="PaxDb" id="2850-Phatr30246"/>
<protein>
    <recommendedName>
        <fullName evidence="6">Enoyl reductase (ER) domain-containing protein</fullName>
    </recommendedName>
</protein>
<dbReference type="InterPro" id="IPR029752">
    <property type="entry name" value="D-isomer_DH_CS1"/>
</dbReference>
<dbReference type="GO" id="GO:0008270">
    <property type="term" value="F:zinc ion binding"/>
    <property type="evidence" value="ECO:0007669"/>
    <property type="project" value="InterPro"/>
</dbReference>
<dbReference type="Gene3D" id="3.90.180.10">
    <property type="entry name" value="Medium-chain alcohol dehydrogenases, catalytic domain"/>
    <property type="match status" value="1"/>
</dbReference>
<dbReference type="InterPro" id="IPR013154">
    <property type="entry name" value="ADH-like_N"/>
</dbReference>
<evidence type="ECO:0000256" key="5">
    <source>
        <dbReference type="RuleBase" id="RU361277"/>
    </source>
</evidence>
<keyword evidence="2 5" id="KW-0479">Metal-binding</keyword>
<comment type="cofactor">
    <cofactor evidence="1 5">
        <name>Zn(2+)</name>
        <dbReference type="ChEBI" id="CHEBI:29105"/>
    </cofactor>
</comment>
<comment type="similarity">
    <text evidence="5">Belongs to the zinc-containing alcohol dehydrogenase family.</text>
</comment>
<dbReference type="InParanoid" id="B7GA85"/>
<dbReference type="CDD" id="cd05283">
    <property type="entry name" value="CAD1"/>
    <property type="match status" value="1"/>
</dbReference>
<dbReference type="Pfam" id="PF00107">
    <property type="entry name" value="ADH_zinc_N"/>
    <property type="match status" value="1"/>
</dbReference>
<dbReference type="STRING" id="556484.B7GA85"/>
<evidence type="ECO:0000256" key="2">
    <source>
        <dbReference type="ARBA" id="ARBA00022723"/>
    </source>
</evidence>
<dbReference type="GeneID" id="7195595"/>
<dbReference type="OrthoDB" id="1879366at2759"/>
<evidence type="ECO:0000313" key="7">
    <source>
        <dbReference type="EMBL" id="EEC44695.1"/>
    </source>
</evidence>
<dbReference type="Proteomes" id="UP000000759">
    <property type="component" value="Chromosome 21"/>
</dbReference>
<keyword evidence="3 5" id="KW-0862">Zinc</keyword>
<dbReference type="FunFam" id="3.40.50.720:FF:000022">
    <property type="entry name" value="Cinnamyl alcohol dehydrogenase"/>
    <property type="match status" value="1"/>
</dbReference>
<dbReference type="KEGG" id="pti:PHATRDRAFT_30246"/>
<dbReference type="GO" id="GO:0016616">
    <property type="term" value="F:oxidoreductase activity, acting on the CH-OH group of donors, NAD or NADP as acceptor"/>
    <property type="evidence" value="ECO:0007669"/>
    <property type="project" value="InterPro"/>
</dbReference>
<sequence length="358" mass="37714">MPPAIPDEIQAMGFAEAKADPSPLTYSVKPLAATDADIVITYNGVCHSDVHMIDNDWGMSVYPLVPGHEIVGHVINVGSAVTNLKVGDAVCLGCVAQSCLTCDQCESGVDNLCASKTLTYMGNTSDETGEHRHYGGFGSYMRTDARKLFVVPEGLEEKYVGPLMCAGVTVFEPLHHALGDSLDATGKTIGVMGIGGLGHLALQYASKMGATTVAFSRGTSKTDFAKELGATSLVDTTSEEAFAGAAGTLDILLITTAGGFVDIGNLMSLMKPYGIIHLCGVPGEDLKFNAFGLIQNRLTVSGSLVGGKVDSALMLKFSAENGIKPIIEEFPHSHAKEALEKVRDGSIRFRAVLKNDLV</sequence>
<dbReference type="Pfam" id="PF08240">
    <property type="entry name" value="ADH_N"/>
    <property type="match status" value="1"/>
</dbReference>
<dbReference type="InterPro" id="IPR036291">
    <property type="entry name" value="NAD(P)-bd_dom_sf"/>
</dbReference>
<dbReference type="InterPro" id="IPR002328">
    <property type="entry name" value="ADH_Zn_CS"/>
</dbReference>
<evidence type="ECO:0000256" key="3">
    <source>
        <dbReference type="ARBA" id="ARBA00022833"/>
    </source>
</evidence>
<dbReference type="SMART" id="SM00829">
    <property type="entry name" value="PKS_ER"/>
    <property type="match status" value="1"/>
</dbReference>
<dbReference type="InterPro" id="IPR047109">
    <property type="entry name" value="CAD-like"/>
</dbReference>
<dbReference type="PROSITE" id="PS00065">
    <property type="entry name" value="D_2_HYDROXYACID_DH_1"/>
    <property type="match status" value="1"/>
</dbReference>
<dbReference type="EMBL" id="CM000623">
    <property type="protein sequence ID" value="EEC44695.1"/>
    <property type="molecule type" value="Genomic_DNA"/>
</dbReference>
<keyword evidence="4" id="KW-0560">Oxidoreductase</keyword>
<evidence type="ECO:0000313" key="8">
    <source>
        <dbReference type="Proteomes" id="UP000000759"/>
    </source>
</evidence>
<evidence type="ECO:0000256" key="1">
    <source>
        <dbReference type="ARBA" id="ARBA00001947"/>
    </source>
</evidence>
<dbReference type="InterPro" id="IPR020843">
    <property type="entry name" value="ER"/>
</dbReference>
<dbReference type="PROSITE" id="PS00059">
    <property type="entry name" value="ADH_ZINC"/>
    <property type="match status" value="1"/>
</dbReference>
<proteinExistence type="inferred from homology"/>